<feature type="domain" description="NfeD-like C-terminal" evidence="2">
    <location>
        <begin position="86"/>
        <end position="139"/>
    </location>
</feature>
<accession>A2SH45</accession>
<feature type="transmembrane region" description="Helical" evidence="1">
    <location>
        <begin position="46"/>
        <end position="66"/>
    </location>
</feature>
<keyword evidence="1" id="KW-0472">Membrane</keyword>
<dbReference type="AlphaFoldDB" id="A2SH45"/>
<sequence length="142" mass="14987">MDWSAATWWWIASGALVAAELTTGTFYLLMLALGFVAAAFAAHAGFGFSVQMLAAALVGGGAVIAWHLKRLRRPPAAAASADRNVNLDIGERVHVTEWQADGSATVSYRGAQWSARYAGDGAPSPGEHVIHAIDGSRLLLVR</sequence>
<dbReference type="KEGG" id="mpt:Mpe_A1926"/>
<name>A2SH45_METPP</name>
<proteinExistence type="predicted"/>
<dbReference type="STRING" id="420662.Mpe_A1926"/>
<keyword evidence="1" id="KW-1133">Transmembrane helix</keyword>
<dbReference type="Pfam" id="PF01957">
    <property type="entry name" value="NfeD"/>
    <property type="match status" value="1"/>
</dbReference>
<evidence type="ECO:0000256" key="1">
    <source>
        <dbReference type="SAM" id="Phobius"/>
    </source>
</evidence>
<dbReference type="EMBL" id="CP000555">
    <property type="protein sequence ID" value="ABM94884.1"/>
    <property type="molecule type" value="Genomic_DNA"/>
</dbReference>
<dbReference type="Proteomes" id="UP000000366">
    <property type="component" value="Chromosome"/>
</dbReference>
<reference evidence="3 4" key="1">
    <citation type="journal article" date="2007" name="J. Bacteriol.">
        <title>Whole-genome analysis of the methyl tert-butyl ether-degrading beta-proteobacterium Methylibium petroleiphilum PM1.</title>
        <authorList>
            <person name="Kane S.R."/>
            <person name="Chakicherla A.Y."/>
            <person name="Chain P.S.G."/>
            <person name="Schmidt R."/>
            <person name="Shin M.W."/>
            <person name="Legler T.C."/>
            <person name="Scow K.M."/>
            <person name="Larimer F.W."/>
            <person name="Lucas S.M."/>
            <person name="Richardson P.M."/>
            <person name="Hristova K.R."/>
        </authorList>
    </citation>
    <scope>NUCLEOTIDE SEQUENCE [LARGE SCALE GENOMIC DNA]</scope>
    <source>
        <strain evidence="4">ATCC BAA-1232 / LMG 22953 / PM1</strain>
    </source>
</reference>
<protein>
    <submittedName>
        <fullName evidence="3">Putative membrane protein</fullName>
    </submittedName>
</protein>
<dbReference type="InterPro" id="IPR002810">
    <property type="entry name" value="NfeD-like_C"/>
</dbReference>
<evidence type="ECO:0000313" key="3">
    <source>
        <dbReference type="EMBL" id="ABM94884.1"/>
    </source>
</evidence>
<dbReference type="HOGENOM" id="CLU_116732_0_0_4"/>
<evidence type="ECO:0000313" key="4">
    <source>
        <dbReference type="Proteomes" id="UP000000366"/>
    </source>
</evidence>
<feature type="transmembrane region" description="Helical" evidence="1">
    <location>
        <begin position="7"/>
        <end position="40"/>
    </location>
</feature>
<dbReference type="eggNOG" id="COG1585">
    <property type="taxonomic scope" value="Bacteria"/>
</dbReference>
<gene>
    <name evidence="3" type="ordered locus">Mpe_A1926</name>
</gene>
<dbReference type="RefSeq" id="WP_011829521.1">
    <property type="nucleotide sequence ID" value="NC_008825.1"/>
</dbReference>
<organism evidence="3 4">
    <name type="scientific">Methylibium petroleiphilum (strain ATCC BAA-1232 / LMG 22953 / PM1)</name>
    <dbReference type="NCBI Taxonomy" id="420662"/>
    <lineage>
        <taxon>Bacteria</taxon>
        <taxon>Pseudomonadati</taxon>
        <taxon>Pseudomonadota</taxon>
        <taxon>Betaproteobacteria</taxon>
        <taxon>Burkholderiales</taxon>
        <taxon>Sphaerotilaceae</taxon>
        <taxon>Methylibium</taxon>
    </lineage>
</organism>
<keyword evidence="1" id="KW-0812">Transmembrane</keyword>
<keyword evidence="4" id="KW-1185">Reference proteome</keyword>
<evidence type="ECO:0000259" key="2">
    <source>
        <dbReference type="Pfam" id="PF01957"/>
    </source>
</evidence>